<feature type="non-terminal residue" evidence="5">
    <location>
        <position position="212"/>
    </location>
</feature>
<evidence type="ECO:0000313" key="5">
    <source>
        <dbReference type="RefSeq" id="XP_013793880.2"/>
    </source>
</evidence>
<name>A0ABM1C4B0_LIMPO</name>
<feature type="domain" description="Sulfotransferase" evidence="3">
    <location>
        <begin position="3"/>
        <end position="142"/>
    </location>
</feature>
<reference evidence="5" key="1">
    <citation type="submission" date="2025-08" db="UniProtKB">
        <authorList>
            <consortium name="RefSeq"/>
        </authorList>
    </citation>
    <scope>IDENTIFICATION</scope>
    <source>
        <tissue evidence="5">Muscle</tissue>
    </source>
</reference>
<dbReference type="Proteomes" id="UP000694941">
    <property type="component" value="Unplaced"/>
</dbReference>
<accession>A0ABM1C4B0</accession>
<dbReference type="InterPro" id="IPR000863">
    <property type="entry name" value="Sulfotransferase_dom"/>
</dbReference>
<dbReference type="Gene3D" id="3.40.50.300">
    <property type="entry name" value="P-loop containing nucleotide triphosphate hydrolases"/>
    <property type="match status" value="1"/>
</dbReference>
<dbReference type="Pfam" id="PF00685">
    <property type="entry name" value="Sulfotransfer_1"/>
    <property type="match status" value="1"/>
</dbReference>
<dbReference type="PANTHER" id="PTHR11783">
    <property type="entry name" value="SULFOTRANSFERASE SULT"/>
    <property type="match status" value="1"/>
</dbReference>
<dbReference type="InterPro" id="IPR027417">
    <property type="entry name" value="P-loop_NTPase"/>
</dbReference>
<dbReference type="GeneID" id="106477909"/>
<keyword evidence="4" id="KW-1185">Reference proteome</keyword>
<evidence type="ECO:0000313" key="4">
    <source>
        <dbReference type="Proteomes" id="UP000694941"/>
    </source>
</evidence>
<proteinExistence type="inferred from homology"/>
<organism evidence="4 5">
    <name type="scientific">Limulus polyphemus</name>
    <name type="common">Atlantic horseshoe crab</name>
    <dbReference type="NCBI Taxonomy" id="6850"/>
    <lineage>
        <taxon>Eukaryota</taxon>
        <taxon>Metazoa</taxon>
        <taxon>Ecdysozoa</taxon>
        <taxon>Arthropoda</taxon>
        <taxon>Chelicerata</taxon>
        <taxon>Merostomata</taxon>
        <taxon>Xiphosura</taxon>
        <taxon>Limulidae</taxon>
        <taxon>Limulus</taxon>
    </lineage>
</organism>
<comment type="similarity">
    <text evidence="1">Belongs to the sulfotransferase 1 family.</text>
</comment>
<evidence type="ECO:0000259" key="3">
    <source>
        <dbReference type="Pfam" id="PF00685"/>
    </source>
</evidence>
<dbReference type="SUPFAM" id="SSF52540">
    <property type="entry name" value="P-loop containing nucleoside triphosphate hydrolases"/>
    <property type="match status" value="1"/>
</dbReference>
<evidence type="ECO:0000256" key="2">
    <source>
        <dbReference type="ARBA" id="ARBA00022679"/>
    </source>
</evidence>
<dbReference type="RefSeq" id="XP_013793880.2">
    <property type="nucleotide sequence ID" value="XM_013938426.2"/>
</dbReference>
<gene>
    <name evidence="5" type="primary">LOC106477909</name>
</gene>
<protein>
    <submittedName>
        <fullName evidence="5">Sulfotransferase 1C2-like</fullName>
    </submittedName>
</protein>
<evidence type="ECO:0000256" key="1">
    <source>
        <dbReference type="ARBA" id="ARBA00005771"/>
    </source>
</evidence>
<keyword evidence="2" id="KW-0808">Transferase</keyword>
<sequence>MIHPGAIKTHLPFHMCPYSPNAKYIYVARNPRDCCVSFYHHTKMFPEYHFQDGSFDDFFEVFINGETEWGDYFDHLLSGYEHRNDPNVCFITYEEMKEDTKAAVLKLAKFLGPQYGDTLESDDEIMMKILDHTSIKFMKRFNEDMKLFYSNIDETNLNGTEVPDGLKYVMEYFKIKDLKMPHNFELIRKGAVVDWKNYFSPVQSKRLMEKFY</sequence>